<dbReference type="GO" id="GO:0071713">
    <property type="term" value="F:para-aminobenzoyl-glutamate hydrolase activity"/>
    <property type="evidence" value="ECO:0007669"/>
    <property type="project" value="TreeGrafter"/>
</dbReference>
<feature type="non-terminal residue" evidence="1">
    <location>
        <position position="125"/>
    </location>
</feature>
<dbReference type="PANTHER" id="PTHR30575">
    <property type="entry name" value="PEPTIDASE M20"/>
    <property type="match status" value="1"/>
</dbReference>
<dbReference type="Gene3D" id="3.40.630.10">
    <property type="entry name" value="Zn peptidases"/>
    <property type="match status" value="1"/>
</dbReference>
<gene>
    <name evidence="1" type="ORF">GXX48_10515</name>
</gene>
<evidence type="ECO:0000313" key="1">
    <source>
        <dbReference type="EMBL" id="HHV68058.1"/>
    </source>
</evidence>
<dbReference type="SUPFAM" id="SSF53187">
    <property type="entry name" value="Zn-dependent exopeptidases"/>
    <property type="match status" value="1"/>
</dbReference>
<dbReference type="PANTHER" id="PTHR30575:SF0">
    <property type="entry name" value="XAA-ARG DIPEPTIDASE"/>
    <property type="match status" value="1"/>
</dbReference>
<dbReference type="EMBL" id="DUMN01000311">
    <property type="protein sequence ID" value="HHV68058.1"/>
    <property type="molecule type" value="Genomic_DNA"/>
</dbReference>
<organism evidence="1 2">
    <name type="scientific">Brucella intermedia</name>
    <dbReference type="NCBI Taxonomy" id="94625"/>
    <lineage>
        <taxon>Bacteria</taxon>
        <taxon>Pseudomonadati</taxon>
        <taxon>Pseudomonadota</taxon>
        <taxon>Alphaproteobacteria</taxon>
        <taxon>Hyphomicrobiales</taxon>
        <taxon>Brucellaceae</taxon>
        <taxon>Brucella/Ochrobactrum group</taxon>
        <taxon>Brucella</taxon>
    </lineage>
</organism>
<reference evidence="1 2" key="1">
    <citation type="journal article" date="2020" name="Biotechnol. Biofuels">
        <title>New insights from the biogas microbiome by comprehensive genome-resolved metagenomics of nearly 1600 species originating from multiple anaerobic digesters.</title>
        <authorList>
            <person name="Campanaro S."/>
            <person name="Treu L."/>
            <person name="Rodriguez-R L.M."/>
            <person name="Kovalovszki A."/>
            <person name="Ziels R.M."/>
            <person name="Maus I."/>
            <person name="Zhu X."/>
            <person name="Kougias P.G."/>
            <person name="Basile A."/>
            <person name="Luo G."/>
            <person name="Schluter A."/>
            <person name="Konstantinidis K.T."/>
            <person name="Angelidaki I."/>
        </authorList>
    </citation>
    <scope>NUCLEOTIDE SEQUENCE [LARGE SCALE GENOMIC DNA]</scope>
    <source>
        <strain evidence="1">AS04akNAM_66</strain>
    </source>
</reference>
<dbReference type="InterPro" id="IPR052030">
    <property type="entry name" value="Peptidase_M20/M20A_hydrolases"/>
</dbReference>
<dbReference type="GO" id="GO:0016805">
    <property type="term" value="F:dipeptidase activity"/>
    <property type="evidence" value="ECO:0007669"/>
    <property type="project" value="TreeGrafter"/>
</dbReference>
<dbReference type="AlphaFoldDB" id="A0A7V6PBU7"/>
<dbReference type="GO" id="GO:0046657">
    <property type="term" value="P:folic acid catabolic process"/>
    <property type="evidence" value="ECO:0007669"/>
    <property type="project" value="TreeGrafter"/>
</dbReference>
<keyword evidence="1" id="KW-0378">Hydrolase</keyword>
<sequence length="125" mass="13328">MWGEYAVKNGEEIWDLVDAKKADFEALSDRVWGMPEIAYTEYRSCAEHTEMLKEQGFRITENVAGIPTAVMGEAGEGGPVIAILGEYDALPGLSQEAGIAEPRPIPGTGHGHGCGHNLLGSAAML</sequence>
<name>A0A7V6PBU7_9HYPH</name>
<protein>
    <submittedName>
        <fullName evidence="1">Amidohydrolase</fullName>
    </submittedName>
</protein>
<accession>A0A7V6PBU7</accession>
<dbReference type="GO" id="GO:0005737">
    <property type="term" value="C:cytoplasm"/>
    <property type="evidence" value="ECO:0007669"/>
    <property type="project" value="TreeGrafter"/>
</dbReference>
<dbReference type="Proteomes" id="UP000551563">
    <property type="component" value="Unassembled WGS sequence"/>
</dbReference>
<evidence type="ECO:0000313" key="2">
    <source>
        <dbReference type="Proteomes" id="UP000551563"/>
    </source>
</evidence>
<proteinExistence type="predicted"/>
<comment type="caution">
    <text evidence="1">The sequence shown here is derived from an EMBL/GenBank/DDBJ whole genome shotgun (WGS) entry which is preliminary data.</text>
</comment>